<dbReference type="RefSeq" id="WP_111195917.1">
    <property type="nucleotide sequence ID" value="NZ_QKVK01000001.1"/>
</dbReference>
<name>A0A2W2BQU7_9HYPH</name>
<keyword evidence="4" id="KW-1185">Reference proteome</keyword>
<accession>A0A2W2BQU7</accession>
<feature type="compositionally biased region" description="Polar residues" evidence="1">
    <location>
        <begin position="40"/>
        <end position="60"/>
    </location>
</feature>
<comment type="caution">
    <text evidence="3">The sequence shown here is derived from an EMBL/GenBank/DDBJ whole genome shotgun (WGS) entry which is preliminary data.</text>
</comment>
<evidence type="ECO:0000313" key="4">
    <source>
        <dbReference type="Proteomes" id="UP000248795"/>
    </source>
</evidence>
<reference evidence="4" key="1">
    <citation type="submission" date="2018-06" db="EMBL/GenBank/DDBJ databases">
        <title>Aestuariibacter litoralis strain KCTC 52945T.</title>
        <authorList>
            <person name="Li X."/>
            <person name="Salam N."/>
            <person name="Li J.-L."/>
            <person name="Chen Y.-M."/>
            <person name="Yang Z.-W."/>
            <person name="Zhang L.-Y."/>
            <person name="Han M.-X."/>
            <person name="Xiao M."/>
            <person name="Li W.-J."/>
        </authorList>
    </citation>
    <scope>NUCLEOTIDE SEQUENCE [LARGE SCALE GENOMIC DNA]</scope>
    <source>
        <strain evidence="4">KCTC 52945</strain>
    </source>
</reference>
<evidence type="ECO:0000313" key="3">
    <source>
        <dbReference type="EMBL" id="PZF78589.1"/>
    </source>
</evidence>
<gene>
    <name evidence="3" type="ORF">DK847_01925</name>
</gene>
<keyword evidence="2" id="KW-0732">Signal</keyword>
<evidence type="ECO:0000256" key="1">
    <source>
        <dbReference type="SAM" id="MobiDB-lite"/>
    </source>
</evidence>
<sequence length="112" mass="11167">MARTFKALRALSLLTVMSGASVLMLSAGTAQAAEERLHNESTSTYGLLPPGSSSAAQDTSEGGDGSAAMSVASLSTPITKGGPGKDDVPDLEDPELPGYDGGEAPSAAKASR</sequence>
<dbReference type="Proteomes" id="UP000248795">
    <property type="component" value="Unassembled WGS sequence"/>
</dbReference>
<dbReference type="AlphaFoldDB" id="A0A2W2BQU7"/>
<organism evidence="3 4">
    <name type="scientific">Aestuariivirga litoralis</name>
    <dbReference type="NCBI Taxonomy" id="2650924"/>
    <lineage>
        <taxon>Bacteria</taxon>
        <taxon>Pseudomonadati</taxon>
        <taxon>Pseudomonadota</taxon>
        <taxon>Alphaproteobacteria</taxon>
        <taxon>Hyphomicrobiales</taxon>
        <taxon>Aestuariivirgaceae</taxon>
        <taxon>Aestuariivirga</taxon>
    </lineage>
</organism>
<dbReference type="EMBL" id="QKVK01000001">
    <property type="protein sequence ID" value="PZF78589.1"/>
    <property type="molecule type" value="Genomic_DNA"/>
</dbReference>
<evidence type="ECO:0000256" key="2">
    <source>
        <dbReference type="SAM" id="SignalP"/>
    </source>
</evidence>
<feature type="chain" id="PRO_5015940357" evidence="2">
    <location>
        <begin position="33"/>
        <end position="112"/>
    </location>
</feature>
<feature type="signal peptide" evidence="2">
    <location>
        <begin position="1"/>
        <end position="32"/>
    </location>
</feature>
<proteinExistence type="predicted"/>
<feature type="region of interest" description="Disordered" evidence="1">
    <location>
        <begin position="37"/>
        <end position="112"/>
    </location>
</feature>
<protein>
    <submittedName>
        <fullName evidence="3">Uncharacterized protein</fullName>
    </submittedName>
</protein>